<evidence type="ECO:0000256" key="1">
    <source>
        <dbReference type="ARBA" id="ARBA00004651"/>
    </source>
</evidence>
<gene>
    <name evidence="13" type="ORF">Cop2CBH44_16020</name>
</gene>
<sequence>MRLQILKTMNGNIILIIIGCYFAFLMFISHLTSRNNDNETFFIGGKKSPWFLVAFGMIGTSISGVTFVSVPGMPLHIDMTYMQTVLGFALGYLIIAQLLLPLYYKLNLTSIYTYLEERFGHKAYKTGASFFLLSKIIGAAARLYIVVLILQRFVFDYWNVPFAVTTTVIVLLIWLYSHKSGIKTIVWTDALQTFFLLGGLIMIIWQLMSKMNLDIDGVISMVQKSNMSRIFIFDDWHTKQNFFKQFISGIFITIVMTGLDQDMMQKNLSIKTLKESQKNMYFYGIAFIPVNLLFLTLGILLISYATQSGITLPETRDEILPLFATQYLGNMVLLFFCIGIIAAAFSSADSALTALTTSFCIDILDVKKLPASKAIVWRKRAHIIISVLFVLIILIIKTVNNKSIIDAIYMIAGYTYGPLLGMFAFGLFCRKRPIDKYIPIIAFTAPLLCYLIDSFSTRYYNYQFGYELLMLNGLLTYLGLYLISLKQPKLKKGSFYRI</sequence>
<feature type="transmembrane region" description="Helical" evidence="12">
    <location>
        <begin position="466"/>
        <end position="485"/>
    </location>
</feature>
<feature type="transmembrane region" description="Helical" evidence="12">
    <location>
        <begin position="157"/>
        <end position="177"/>
    </location>
</feature>
<evidence type="ECO:0000256" key="12">
    <source>
        <dbReference type="SAM" id="Phobius"/>
    </source>
</evidence>
<feature type="transmembrane region" description="Helical" evidence="12">
    <location>
        <begin position="280"/>
        <end position="304"/>
    </location>
</feature>
<evidence type="ECO:0000256" key="5">
    <source>
        <dbReference type="ARBA" id="ARBA00022692"/>
    </source>
</evidence>
<keyword evidence="10" id="KW-0739">Sodium transport</keyword>
<evidence type="ECO:0000256" key="3">
    <source>
        <dbReference type="ARBA" id="ARBA00022448"/>
    </source>
</evidence>
<keyword evidence="8" id="KW-0406">Ion transport</keyword>
<accession>A0A7G1HU19</accession>
<evidence type="ECO:0000256" key="2">
    <source>
        <dbReference type="ARBA" id="ARBA00006434"/>
    </source>
</evidence>
<feature type="transmembrane region" description="Helical" evidence="12">
    <location>
        <begin position="440"/>
        <end position="460"/>
    </location>
</feature>
<keyword evidence="4" id="KW-1003">Cell membrane</keyword>
<feature type="transmembrane region" description="Helical" evidence="12">
    <location>
        <begin position="12"/>
        <end position="29"/>
    </location>
</feature>
<evidence type="ECO:0000256" key="4">
    <source>
        <dbReference type="ARBA" id="ARBA00022475"/>
    </source>
</evidence>
<feature type="transmembrane region" description="Helical" evidence="12">
    <location>
        <begin position="408"/>
        <end position="428"/>
    </location>
</feature>
<feature type="transmembrane region" description="Helical" evidence="12">
    <location>
        <begin position="50"/>
        <end position="73"/>
    </location>
</feature>
<keyword evidence="3" id="KW-0813">Transport</keyword>
<name>A0A7G1HU19_9BACT</name>
<dbReference type="Gene3D" id="1.20.1730.10">
    <property type="entry name" value="Sodium/glucose cotransporter"/>
    <property type="match status" value="1"/>
</dbReference>
<feature type="transmembrane region" description="Helical" evidence="12">
    <location>
        <begin position="324"/>
        <end position="345"/>
    </location>
</feature>
<feature type="transmembrane region" description="Helical" evidence="12">
    <location>
        <begin position="189"/>
        <end position="208"/>
    </location>
</feature>
<dbReference type="Proteomes" id="UP000594042">
    <property type="component" value="Chromosome"/>
</dbReference>
<dbReference type="PANTHER" id="PTHR42985:SF47">
    <property type="entry name" value="INTEGRAL MEMBRANE TRANSPORT PROTEIN"/>
    <property type="match status" value="1"/>
</dbReference>
<dbReference type="PROSITE" id="PS50283">
    <property type="entry name" value="NA_SOLUT_SYMP_3"/>
    <property type="match status" value="1"/>
</dbReference>
<evidence type="ECO:0000256" key="6">
    <source>
        <dbReference type="ARBA" id="ARBA00022989"/>
    </source>
</evidence>
<dbReference type="CDD" id="cd10326">
    <property type="entry name" value="SLC5sbd_NIS-like"/>
    <property type="match status" value="1"/>
</dbReference>
<feature type="transmembrane region" description="Helical" evidence="12">
    <location>
        <begin position="377"/>
        <end position="396"/>
    </location>
</feature>
<evidence type="ECO:0000256" key="10">
    <source>
        <dbReference type="ARBA" id="ARBA00023201"/>
    </source>
</evidence>
<dbReference type="AlphaFoldDB" id="A0A7G1HU19"/>
<comment type="subcellular location">
    <subcellularLocation>
        <location evidence="1">Cell membrane</location>
        <topology evidence="1">Multi-pass membrane protein</topology>
    </subcellularLocation>
</comment>
<evidence type="ECO:0000256" key="8">
    <source>
        <dbReference type="ARBA" id="ARBA00023065"/>
    </source>
</evidence>
<organism evidence="13 14">
    <name type="scientific">Coprobacter secundus subsp. similis</name>
    <dbReference type="NCBI Taxonomy" id="2751153"/>
    <lineage>
        <taxon>Bacteria</taxon>
        <taxon>Pseudomonadati</taxon>
        <taxon>Bacteroidota</taxon>
        <taxon>Bacteroidia</taxon>
        <taxon>Bacteroidales</taxon>
        <taxon>Barnesiellaceae</taxon>
        <taxon>Coprobacter</taxon>
    </lineage>
</organism>
<keyword evidence="5 12" id="KW-0812">Transmembrane</keyword>
<dbReference type="KEGG" id="copr:Cop2CBH44_16020"/>
<protein>
    <submittedName>
        <fullName evidence="13">Sodium:solute symporter</fullName>
    </submittedName>
</protein>
<dbReference type="PANTHER" id="PTHR42985">
    <property type="entry name" value="SODIUM-COUPLED MONOCARBOXYLATE TRANSPORTER"/>
    <property type="match status" value="1"/>
</dbReference>
<evidence type="ECO:0000256" key="11">
    <source>
        <dbReference type="RuleBase" id="RU362091"/>
    </source>
</evidence>
<dbReference type="InterPro" id="IPR001734">
    <property type="entry name" value="Na/solute_symporter"/>
</dbReference>
<comment type="similarity">
    <text evidence="2 11">Belongs to the sodium:solute symporter (SSF) (TC 2.A.21) family.</text>
</comment>
<reference evidence="14" key="1">
    <citation type="submission" date="2020-07" db="EMBL/GenBank/DDBJ databases">
        <title>Complete genome sequencing of Coprobacter sp. strain 2CBH44.</title>
        <authorList>
            <person name="Sakamoto M."/>
            <person name="Murakami T."/>
            <person name="Mori H."/>
        </authorList>
    </citation>
    <scope>NUCLEOTIDE SEQUENCE [LARGE SCALE GENOMIC DNA]</scope>
    <source>
        <strain evidence="14">2CBH44</strain>
    </source>
</reference>
<dbReference type="InterPro" id="IPR038377">
    <property type="entry name" value="Na/Glc_symporter_sf"/>
</dbReference>
<proteinExistence type="inferred from homology"/>
<dbReference type="PROSITE" id="PS51257">
    <property type="entry name" value="PROKAR_LIPOPROTEIN"/>
    <property type="match status" value="1"/>
</dbReference>
<evidence type="ECO:0000256" key="7">
    <source>
        <dbReference type="ARBA" id="ARBA00023053"/>
    </source>
</evidence>
<dbReference type="GO" id="GO:0006814">
    <property type="term" value="P:sodium ion transport"/>
    <property type="evidence" value="ECO:0007669"/>
    <property type="project" value="UniProtKB-KW"/>
</dbReference>
<evidence type="ECO:0000313" key="14">
    <source>
        <dbReference type="Proteomes" id="UP000594042"/>
    </source>
</evidence>
<dbReference type="InterPro" id="IPR051163">
    <property type="entry name" value="Sodium:Solute_Symporter_SSF"/>
</dbReference>
<dbReference type="GO" id="GO:0005886">
    <property type="term" value="C:plasma membrane"/>
    <property type="evidence" value="ECO:0007669"/>
    <property type="project" value="UniProtKB-SubCell"/>
</dbReference>
<dbReference type="GO" id="GO:0015293">
    <property type="term" value="F:symporter activity"/>
    <property type="evidence" value="ECO:0007669"/>
    <property type="project" value="TreeGrafter"/>
</dbReference>
<keyword evidence="7" id="KW-0915">Sodium</keyword>
<feature type="transmembrane region" description="Helical" evidence="12">
    <location>
        <begin position="85"/>
        <end position="106"/>
    </location>
</feature>
<evidence type="ECO:0000313" key="13">
    <source>
        <dbReference type="EMBL" id="BCI63249.1"/>
    </source>
</evidence>
<feature type="transmembrane region" description="Helical" evidence="12">
    <location>
        <begin position="127"/>
        <end position="151"/>
    </location>
</feature>
<dbReference type="Pfam" id="PF00474">
    <property type="entry name" value="SSF"/>
    <property type="match status" value="1"/>
</dbReference>
<keyword evidence="6 12" id="KW-1133">Transmembrane helix</keyword>
<keyword evidence="9 12" id="KW-0472">Membrane</keyword>
<dbReference type="EMBL" id="AP023322">
    <property type="protein sequence ID" value="BCI63249.1"/>
    <property type="molecule type" value="Genomic_DNA"/>
</dbReference>
<keyword evidence="14" id="KW-1185">Reference proteome</keyword>
<evidence type="ECO:0000256" key="9">
    <source>
        <dbReference type="ARBA" id="ARBA00023136"/>
    </source>
</evidence>